<reference evidence="1" key="2">
    <citation type="journal article" date="2020" name="Nat. Commun.">
        <title>Large-scale genome sequencing of mycorrhizal fungi provides insights into the early evolution of symbiotic traits.</title>
        <authorList>
            <person name="Miyauchi S."/>
            <person name="Kiss E."/>
            <person name="Kuo A."/>
            <person name="Drula E."/>
            <person name="Kohler A."/>
            <person name="Sanchez-Garcia M."/>
            <person name="Morin E."/>
            <person name="Andreopoulos B."/>
            <person name="Barry K.W."/>
            <person name="Bonito G."/>
            <person name="Buee M."/>
            <person name="Carver A."/>
            <person name="Chen C."/>
            <person name="Cichocki N."/>
            <person name="Clum A."/>
            <person name="Culley D."/>
            <person name="Crous P.W."/>
            <person name="Fauchery L."/>
            <person name="Girlanda M."/>
            <person name="Hayes R.D."/>
            <person name="Keri Z."/>
            <person name="LaButti K."/>
            <person name="Lipzen A."/>
            <person name="Lombard V."/>
            <person name="Magnuson J."/>
            <person name="Maillard F."/>
            <person name="Murat C."/>
            <person name="Nolan M."/>
            <person name="Ohm R.A."/>
            <person name="Pangilinan J."/>
            <person name="Pereira M.F."/>
            <person name="Perotto S."/>
            <person name="Peter M."/>
            <person name="Pfister S."/>
            <person name="Riley R."/>
            <person name="Sitrit Y."/>
            <person name="Stielow J.B."/>
            <person name="Szollosi G."/>
            <person name="Zifcakova L."/>
            <person name="Stursova M."/>
            <person name="Spatafora J.W."/>
            <person name="Tedersoo L."/>
            <person name="Vaario L.M."/>
            <person name="Yamada A."/>
            <person name="Yan M."/>
            <person name="Wang P."/>
            <person name="Xu J."/>
            <person name="Bruns T."/>
            <person name="Baldrian P."/>
            <person name="Vilgalys R."/>
            <person name="Dunand C."/>
            <person name="Henrissat B."/>
            <person name="Grigoriev I.V."/>
            <person name="Hibbett D."/>
            <person name="Nagy L.G."/>
            <person name="Martin F.M."/>
        </authorList>
    </citation>
    <scope>NUCLEOTIDE SEQUENCE</scope>
    <source>
        <strain evidence="1">P2</strain>
    </source>
</reference>
<sequence>MSNFPDYYVILGIPRTATTEEIRTAYKKESLRTHPDRLANATAAEKQKATERFQAVADAHFVLSDPERRKEYDSLYKSKKERTGDPSASANFFTNFANMFSGKGAEPAPENAERPDADYMFADVFDELLRPEVQNRAPWWAYLGAACGAGLGFIVANFPGLMVGAYAGNRLGAVRDAKGKAVATVFAELGNEQKAEIIKALAMKIFGPSGVL</sequence>
<comment type="caution">
    <text evidence="1">The sequence shown here is derived from an EMBL/GenBank/DDBJ whole genome shotgun (WGS) entry which is preliminary data.</text>
</comment>
<keyword evidence="2" id="KW-1185">Reference proteome</keyword>
<reference evidence="1" key="1">
    <citation type="submission" date="2019-10" db="EMBL/GenBank/DDBJ databases">
        <authorList>
            <consortium name="DOE Joint Genome Institute"/>
            <person name="Kuo A."/>
            <person name="Miyauchi S."/>
            <person name="Kiss E."/>
            <person name="Drula E."/>
            <person name="Kohler A."/>
            <person name="Sanchez-Garcia M."/>
            <person name="Andreopoulos B."/>
            <person name="Barry K.W."/>
            <person name="Bonito G."/>
            <person name="Buee M."/>
            <person name="Carver A."/>
            <person name="Chen C."/>
            <person name="Cichocki N."/>
            <person name="Clum A."/>
            <person name="Culley D."/>
            <person name="Crous P.W."/>
            <person name="Fauchery L."/>
            <person name="Girlanda M."/>
            <person name="Hayes R."/>
            <person name="Keri Z."/>
            <person name="Labutti K."/>
            <person name="Lipzen A."/>
            <person name="Lombard V."/>
            <person name="Magnuson J."/>
            <person name="Maillard F."/>
            <person name="Morin E."/>
            <person name="Murat C."/>
            <person name="Nolan M."/>
            <person name="Ohm R."/>
            <person name="Pangilinan J."/>
            <person name="Pereira M."/>
            <person name="Perotto S."/>
            <person name="Peter M."/>
            <person name="Riley R."/>
            <person name="Sitrit Y."/>
            <person name="Stielow B."/>
            <person name="Szollosi G."/>
            <person name="Zifcakova L."/>
            <person name="Stursova M."/>
            <person name="Spatafora J.W."/>
            <person name="Tedersoo L."/>
            <person name="Vaario L.-M."/>
            <person name="Yamada A."/>
            <person name="Yan M."/>
            <person name="Wang P."/>
            <person name="Xu J."/>
            <person name="Bruns T."/>
            <person name="Baldrian P."/>
            <person name="Vilgalys R."/>
            <person name="Henrissat B."/>
            <person name="Grigoriev I.V."/>
            <person name="Hibbett D."/>
            <person name="Nagy L.G."/>
            <person name="Martin F.M."/>
        </authorList>
    </citation>
    <scope>NUCLEOTIDE SEQUENCE</scope>
    <source>
        <strain evidence="1">P2</strain>
    </source>
</reference>
<accession>A0ACB6ZG21</accession>
<dbReference type="EMBL" id="MU118012">
    <property type="protein sequence ID" value="KAF9648522.1"/>
    <property type="molecule type" value="Genomic_DNA"/>
</dbReference>
<evidence type="ECO:0000313" key="1">
    <source>
        <dbReference type="EMBL" id="KAF9648522.1"/>
    </source>
</evidence>
<gene>
    <name evidence="1" type="ORF">BDM02DRAFT_3115290</name>
</gene>
<protein>
    <submittedName>
        <fullName evidence="1">DnaJ-domain-containing protein</fullName>
    </submittedName>
</protein>
<name>A0ACB6ZG21_THEGA</name>
<proteinExistence type="predicted"/>
<organism evidence="1 2">
    <name type="scientific">Thelephora ganbajun</name>
    <name type="common">Ganba fungus</name>
    <dbReference type="NCBI Taxonomy" id="370292"/>
    <lineage>
        <taxon>Eukaryota</taxon>
        <taxon>Fungi</taxon>
        <taxon>Dikarya</taxon>
        <taxon>Basidiomycota</taxon>
        <taxon>Agaricomycotina</taxon>
        <taxon>Agaricomycetes</taxon>
        <taxon>Thelephorales</taxon>
        <taxon>Thelephoraceae</taxon>
        <taxon>Thelephora</taxon>
    </lineage>
</organism>
<evidence type="ECO:0000313" key="2">
    <source>
        <dbReference type="Proteomes" id="UP000886501"/>
    </source>
</evidence>
<dbReference type="Proteomes" id="UP000886501">
    <property type="component" value="Unassembled WGS sequence"/>
</dbReference>